<dbReference type="CDD" id="cd00130">
    <property type="entry name" value="PAS"/>
    <property type="match status" value="1"/>
</dbReference>
<proteinExistence type="predicted"/>
<dbReference type="InterPro" id="IPR000014">
    <property type="entry name" value="PAS"/>
</dbReference>
<protein>
    <recommendedName>
        <fullName evidence="1">PAS domain-containing protein</fullName>
    </recommendedName>
</protein>
<dbReference type="Proteomes" id="UP000323521">
    <property type="component" value="Chromosome"/>
</dbReference>
<reference evidence="2 3" key="1">
    <citation type="submission" date="2016-10" db="EMBL/GenBank/DDBJ databases">
        <title>Complete Genome Sequence of Peptococcaceae strain DCMF.</title>
        <authorList>
            <person name="Edwards R.J."/>
            <person name="Holland S.I."/>
            <person name="Deshpande N.P."/>
            <person name="Wong Y.K."/>
            <person name="Ertan H."/>
            <person name="Manefield M."/>
            <person name="Russell T.L."/>
            <person name="Lee M.J."/>
        </authorList>
    </citation>
    <scope>NUCLEOTIDE SEQUENCE [LARGE SCALE GENOMIC DNA]</scope>
    <source>
        <strain evidence="2 3">DCMF</strain>
    </source>
</reference>
<dbReference type="InterPro" id="IPR035965">
    <property type="entry name" value="PAS-like_dom_sf"/>
</dbReference>
<evidence type="ECO:0000313" key="2">
    <source>
        <dbReference type="EMBL" id="ATW26130.1"/>
    </source>
</evidence>
<name>A0A3G1KUM8_FORW1</name>
<sequence length="118" mass="13706">MGKAIIVTDRKGFILYFDSQAETIFDVKEADVTGKYITDLGKNYVILAEICLNTVRWERKVARILKLRKGMIVLATGMPLSDNDGELIRVMMTLKIMRRDRSRFCDWKMKELLERLSS</sequence>
<dbReference type="RefSeq" id="WP_214658664.1">
    <property type="nucleotide sequence ID" value="NZ_CP017634.1"/>
</dbReference>
<feature type="domain" description="PAS" evidence="1">
    <location>
        <begin position="1"/>
        <end position="35"/>
    </location>
</feature>
<accession>A0A3G1KUM8</accession>
<keyword evidence="3" id="KW-1185">Reference proteome</keyword>
<evidence type="ECO:0000313" key="3">
    <source>
        <dbReference type="Proteomes" id="UP000323521"/>
    </source>
</evidence>
<gene>
    <name evidence="2" type="ORF">DCMF_16325</name>
</gene>
<dbReference type="AlphaFoldDB" id="A0A3G1KUM8"/>
<dbReference type="Pfam" id="PF00989">
    <property type="entry name" value="PAS"/>
    <property type="match status" value="1"/>
</dbReference>
<organism evidence="2 3">
    <name type="scientific">Formimonas warabiya</name>
    <dbReference type="NCBI Taxonomy" id="1761012"/>
    <lineage>
        <taxon>Bacteria</taxon>
        <taxon>Bacillati</taxon>
        <taxon>Bacillota</taxon>
        <taxon>Clostridia</taxon>
        <taxon>Eubacteriales</taxon>
        <taxon>Peptococcaceae</taxon>
        <taxon>Candidatus Formimonas</taxon>
    </lineage>
</organism>
<dbReference type="GO" id="GO:0006355">
    <property type="term" value="P:regulation of DNA-templated transcription"/>
    <property type="evidence" value="ECO:0007669"/>
    <property type="project" value="InterPro"/>
</dbReference>
<dbReference type="EMBL" id="CP017634">
    <property type="protein sequence ID" value="ATW26130.1"/>
    <property type="molecule type" value="Genomic_DNA"/>
</dbReference>
<evidence type="ECO:0000259" key="1">
    <source>
        <dbReference type="PROSITE" id="PS50112"/>
    </source>
</evidence>
<dbReference type="PROSITE" id="PS50112">
    <property type="entry name" value="PAS"/>
    <property type="match status" value="1"/>
</dbReference>
<dbReference type="SUPFAM" id="SSF55785">
    <property type="entry name" value="PYP-like sensor domain (PAS domain)"/>
    <property type="match status" value="1"/>
</dbReference>
<dbReference type="KEGG" id="fwa:DCMF_16325"/>
<dbReference type="Gene3D" id="3.30.450.20">
    <property type="entry name" value="PAS domain"/>
    <property type="match status" value="1"/>
</dbReference>
<dbReference type="InterPro" id="IPR013767">
    <property type="entry name" value="PAS_fold"/>
</dbReference>